<reference evidence="2" key="1">
    <citation type="journal article" date="2020" name="ISME J.">
        <title>Gammaproteobacteria mediating utilization of methyl-, sulfur- and petroleum organic compounds in deep ocean hydrothermal plumes.</title>
        <authorList>
            <person name="Zhou Z."/>
            <person name="Liu Y."/>
            <person name="Pan J."/>
            <person name="Cron B.R."/>
            <person name="Toner B.M."/>
            <person name="Anantharaman K."/>
            <person name="Breier J.A."/>
            <person name="Dick G.J."/>
            <person name="Li M."/>
        </authorList>
    </citation>
    <scope>NUCLEOTIDE SEQUENCE</scope>
    <source>
        <strain evidence="2">SZUA-1476</strain>
    </source>
</reference>
<dbReference type="PRINTS" id="PR00445">
    <property type="entry name" value="HUPFHYPC"/>
</dbReference>
<dbReference type="PANTHER" id="PTHR35177">
    <property type="entry name" value="HYDROGENASE MATURATION FACTOR HYBG"/>
    <property type="match status" value="1"/>
</dbReference>
<dbReference type="GO" id="GO:0051604">
    <property type="term" value="P:protein maturation"/>
    <property type="evidence" value="ECO:0007669"/>
    <property type="project" value="TreeGrafter"/>
</dbReference>
<dbReference type="GO" id="GO:1902670">
    <property type="term" value="F:carbon dioxide binding"/>
    <property type="evidence" value="ECO:0007669"/>
    <property type="project" value="TreeGrafter"/>
</dbReference>
<dbReference type="FunFam" id="2.30.30.140:FF:000022">
    <property type="entry name" value="Hydrogenase assembly chaperone HybG"/>
    <property type="match status" value="1"/>
</dbReference>
<dbReference type="Gene3D" id="2.30.30.140">
    <property type="match status" value="1"/>
</dbReference>
<proteinExistence type="inferred from homology"/>
<comment type="similarity">
    <text evidence="1">Belongs to the HupF/HypC family.</text>
</comment>
<sequence length="74" mass="8185">MCLAVPAKVLEINGKVAIVDFGGVKREARLDLLSDVKVGDYVIVHTGFAIEKLDEKTAKEILQAWEEVLKAMEE</sequence>
<accession>A0A833E3N1</accession>
<dbReference type="PROSITE" id="PS01097">
    <property type="entry name" value="HUPF_HYPC"/>
    <property type="match status" value="1"/>
</dbReference>
<dbReference type="InterPro" id="IPR019812">
    <property type="entry name" value="Hydgase_assmbl_chp_CS"/>
</dbReference>
<dbReference type="EMBL" id="DQUR01000055">
    <property type="protein sequence ID" value="HIP88660.1"/>
    <property type="molecule type" value="Genomic_DNA"/>
</dbReference>
<organism evidence="2 3">
    <name type="scientific">Thermococcus paralvinellae</name>
    <dbReference type="NCBI Taxonomy" id="582419"/>
    <lineage>
        <taxon>Archaea</taxon>
        <taxon>Methanobacteriati</taxon>
        <taxon>Methanobacteriota</taxon>
        <taxon>Thermococci</taxon>
        <taxon>Thermococcales</taxon>
        <taxon>Thermococcaceae</taxon>
        <taxon>Thermococcus</taxon>
    </lineage>
</organism>
<evidence type="ECO:0000313" key="2">
    <source>
        <dbReference type="EMBL" id="HIP88660.1"/>
    </source>
</evidence>
<dbReference type="AlphaFoldDB" id="A0A833E3N1"/>
<name>A0A833E3N1_9EURY</name>
<evidence type="ECO:0000256" key="1">
    <source>
        <dbReference type="ARBA" id="ARBA00006018"/>
    </source>
</evidence>
<dbReference type="GO" id="GO:0005506">
    <property type="term" value="F:iron ion binding"/>
    <property type="evidence" value="ECO:0007669"/>
    <property type="project" value="TreeGrafter"/>
</dbReference>
<dbReference type="NCBIfam" id="TIGR00074">
    <property type="entry name" value="hypC_hupF"/>
    <property type="match status" value="1"/>
</dbReference>
<evidence type="ECO:0000313" key="3">
    <source>
        <dbReference type="Proteomes" id="UP000653692"/>
    </source>
</evidence>
<protein>
    <submittedName>
        <fullName evidence="2">HypC/HybG/HupF family hydrogenase formation chaperone</fullName>
    </submittedName>
</protein>
<gene>
    <name evidence="2" type="ORF">EYH24_01530</name>
</gene>
<dbReference type="Proteomes" id="UP000653692">
    <property type="component" value="Unassembled WGS sequence"/>
</dbReference>
<dbReference type="Pfam" id="PF01455">
    <property type="entry name" value="HupF_HypC"/>
    <property type="match status" value="1"/>
</dbReference>
<comment type="caution">
    <text evidence="2">The sequence shown here is derived from an EMBL/GenBank/DDBJ whole genome shotgun (WGS) entry which is preliminary data.</text>
</comment>
<dbReference type="InterPro" id="IPR001109">
    <property type="entry name" value="Hydrogenase_HupF/HypC"/>
</dbReference>
<dbReference type="SUPFAM" id="SSF159127">
    <property type="entry name" value="HupF/HypC-like"/>
    <property type="match status" value="1"/>
</dbReference>
<dbReference type="PANTHER" id="PTHR35177:SF2">
    <property type="entry name" value="HYDROGENASE MATURATION FACTOR HYBG"/>
    <property type="match status" value="1"/>
</dbReference>